<proteinExistence type="predicted"/>
<keyword evidence="2" id="KW-0732">Signal</keyword>
<keyword evidence="1" id="KW-0472">Membrane</keyword>
<evidence type="ECO:0000256" key="2">
    <source>
        <dbReference type="SAM" id="SignalP"/>
    </source>
</evidence>
<protein>
    <recommendedName>
        <fullName evidence="5">Ubiquitin 3 binding protein But2 C-terminal domain-containing protein</fullName>
    </recommendedName>
</protein>
<comment type="caution">
    <text evidence="3">The sequence shown here is derived from an EMBL/GenBank/DDBJ whole genome shotgun (WGS) entry which is preliminary data.</text>
</comment>
<evidence type="ECO:0000313" key="4">
    <source>
        <dbReference type="Proteomes" id="UP000223968"/>
    </source>
</evidence>
<accession>A0A2B7XB34</accession>
<name>A0A2B7XB34_9EURO</name>
<organism evidence="3 4">
    <name type="scientific">Helicocarpus griseus UAMH5409</name>
    <dbReference type="NCBI Taxonomy" id="1447875"/>
    <lineage>
        <taxon>Eukaryota</taxon>
        <taxon>Fungi</taxon>
        <taxon>Dikarya</taxon>
        <taxon>Ascomycota</taxon>
        <taxon>Pezizomycotina</taxon>
        <taxon>Eurotiomycetes</taxon>
        <taxon>Eurotiomycetidae</taxon>
        <taxon>Onygenales</taxon>
        <taxon>Ajellomycetaceae</taxon>
        <taxon>Helicocarpus</taxon>
    </lineage>
</organism>
<feature type="signal peptide" evidence="2">
    <location>
        <begin position="1"/>
        <end position="21"/>
    </location>
</feature>
<dbReference type="EMBL" id="PDNB01000122">
    <property type="protein sequence ID" value="PGH05858.1"/>
    <property type="molecule type" value="Genomic_DNA"/>
</dbReference>
<keyword evidence="1" id="KW-1133">Transmembrane helix</keyword>
<gene>
    <name evidence="3" type="ORF">AJ79_06700</name>
</gene>
<evidence type="ECO:0008006" key="5">
    <source>
        <dbReference type="Google" id="ProtNLM"/>
    </source>
</evidence>
<keyword evidence="4" id="KW-1185">Reference proteome</keyword>
<evidence type="ECO:0000256" key="1">
    <source>
        <dbReference type="SAM" id="Phobius"/>
    </source>
</evidence>
<dbReference type="OrthoDB" id="2748312at2759"/>
<dbReference type="Proteomes" id="UP000223968">
    <property type="component" value="Unassembled WGS sequence"/>
</dbReference>
<dbReference type="AlphaFoldDB" id="A0A2B7XB34"/>
<sequence>MAKLPSISTFTLIWLFTLVNAQKKPNNDSGQPAQKIGNGFSPASPLFTSAVAVKSAGTAVQPNVAPAAHDAAKKAAASTPAANAVVMVSLVRPVPPATAPADTGDVDPAVKRTRETTTVTTTASEEAPSGFSCAPMTVTNAVGDSLELNNDCGLKYFPAKTTTSYAQVAGMVRARQDDCPPTRTTMTVYETDGTTDMATVTATITPASAPSGFSCPPMTVTNAMGDELTMDENCGLQYSPTGPLGASRPNAARKIDVFAVIFCVISGGVFALLAGLSV</sequence>
<evidence type="ECO:0000313" key="3">
    <source>
        <dbReference type="EMBL" id="PGH05858.1"/>
    </source>
</evidence>
<feature type="chain" id="PRO_5012360669" description="Ubiquitin 3 binding protein But2 C-terminal domain-containing protein" evidence="2">
    <location>
        <begin position="22"/>
        <end position="278"/>
    </location>
</feature>
<feature type="transmembrane region" description="Helical" evidence="1">
    <location>
        <begin position="257"/>
        <end position="276"/>
    </location>
</feature>
<keyword evidence="1" id="KW-0812">Transmembrane</keyword>
<reference evidence="3 4" key="1">
    <citation type="submission" date="2017-10" db="EMBL/GenBank/DDBJ databases">
        <title>Comparative genomics in systemic dimorphic fungi from Ajellomycetaceae.</title>
        <authorList>
            <person name="Munoz J.F."/>
            <person name="Mcewen J.G."/>
            <person name="Clay O.K."/>
            <person name="Cuomo C.A."/>
        </authorList>
    </citation>
    <scope>NUCLEOTIDE SEQUENCE [LARGE SCALE GENOMIC DNA]</scope>
    <source>
        <strain evidence="3 4">UAMH5409</strain>
    </source>
</reference>